<comment type="caution">
    <text evidence="1">The sequence shown here is derived from an EMBL/GenBank/DDBJ whole genome shotgun (WGS) entry which is preliminary data.</text>
</comment>
<dbReference type="EMBL" id="AJIL01004974">
    <property type="protein sequence ID" value="KNE87541.1"/>
    <property type="molecule type" value="Genomic_DNA"/>
</dbReference>
<evidence type="ECO:0000313" key="1">
    <source>
        <dbReference type="EMBL" id="KNE87541.1"/>
    </source>
</evidence>
<sequence length="150" mass="16139">MPQTAPTIPGNNPLSWPIRTFNISGSYVFNAESNTISSGYFAAAGYGGDILKSGHTLRVDSGVNAGNYTISGISADRQTLTVVEDVPESSTYTTFVRHYNLSSIMEDVLYPPPSKSVTTKDWTGGGKEVAGDIRFAMFNNMARSTTRANN</sequence>
<protein>
    <submittedName>
        <fullName evidence="1">Uncharacterized protein</fullName>
    </submittedName>
</protein>
<evidence type="ECO:0000313" key="2">
    <source>
        <dbReference type="Proteomes" id="UP000054564"/>
    </source>
</evidence>
<accession>A0A0L0UKN2</accession>
<name>A0A0L0UKN2_9BASI</name>
<feature type="non-terminal residue" evidence="1">
    <location>
        <position position="150"/>
    </location>
</feature>
<dbReference type="AlphaFoldDB" id="A0A0L0UKN2"/>
<dbReference type="Proteomes" id="UP000054564">
    <property type="component" value="Unassembled WGS sequence"/>
</dbReference>
<organism evidence="1 2">
    <name type="scientific">Puccinia striiformis f. sp. tritici PST-78</name>
    <dbReference type="NCBI Taxonomy" id="1165861"/>
    <lineage>
        <taxon>Eukaryota</taxon>
        <taxon>Fungi</taxon>
        <taxon>Dikarya</taxon>
        <taxon>Basidiomycota</taxon>
        <taxon>Pucciniomycotina</taxon>
        <taxon>Pucciniomycetes</taxon>
        <taxon>Pucciniales</taxon>
        <taxon>Pucciniaceae</taxon>
        <taxon>Puccinia</taxon>
    </lineage>
</organism>
<gene>
    <name evidence="1" type="ORF">PSTG_19074</name>
</gene>
<reference evidence="2" key="1">
    <citation type="submission" date="2014-03" db="EMBL/GenBank/DDBJ databases">
        <title>The Genome Sequence of Puccinia striiformis f. sp. tritici PST-78.</title>
        <authorList>
            <consortium name="The Broad Institute Genome Sequencing Platform"/>
            <person name="Cuomo C."/>
            <person name="Hulbert S."/>
            <person name="Chen X."/>
            <person name="Walker B."/>
            <person name="Young S.K."/>
            <person name="Zeng Q."/>
            <person name="Gargeya S."/>
            <person name="Fitzgerald M."/>
            <person name="Haas B."/>
            <person name="Abouelleil A."/>
            <person name="Alvarado L."/>
            <person name="Arachchi H.M."/>
            <person name="Berlin A.M."/>
            <person name="Chapman S.B."/>
            <person name="Goldberg J."/>
            <person name="Griggs A."/>
            <person name="Gujja S."/>
            <person name="Hansen M."/>
            <person name="Howarth C."/>
            <person name="Imamovic A."/>
            <person name="Larimer J."/>
            <person name="McCowan C."/>
            <person name="Montmayeur A."/>
            <person name="Murphy C."/>
            <person name="Neiman D."/>
            <person name="Pearson M."/>
            <person name="Priest M."/>
            <person name="Roberts A."/>
            <person name="Saif S."/>
            <person name="Shea T."/>
            <person name="Sisk P."/>
            <person name="Sykes S."/>
            <person name="Wortman J."/>
            <person name="Nusbaum C."/>
            <person name="Birren B."/>
        </authorList>
    </citation>
    <scope>NUCLEOTIDE SEQUENCE [LARGE SCALE GENOMIC DNA]</scope>
    <source>
        <strain evidence="2">race PST-78</strain>
    </source>
</reference>
<proteinExistence type="predicted"/>
<keyword evidence="2" id="KW-1185">Reference proteome</keyword>